<sequence length="75" mass="8123">MIVGRAPDMLQLYVDFGLHDDGSGHVGLKTPPTHEALTLANPGASHETRWKGLTGTSSRFELFLGFAARIFKAGR</sequence>
<comment type="caution">
    <text evidence="1">The sequence shown here is derived from an EMBL/GenBank/DDBJ whole genome shotgun (WGS) entry which is preliminary data.</text>
</comment>
<name>A0A9P7AIC1_9AGAM</name>
<evidence type="ECO:0000313" key="1">
    <source>
        <dbReference type="EMBL" id="KAG1790178.1"/>
    </source>
</evidence>
<dbReference type="Proteomes" id="UP000719766">
    <property type="component" value="Unassembled WGS sequence"/>
</dbReference>
<dbReference type="OrthoDB" id="2691303at2759"/>
<gene>
    <name evidence="1" type="ORF">HD556DRAFT_739548</name>
</gene>
<evidence type="ECO:0000313" key="2">
    <source>
        <dbReference type="Proteomes" id="UP000719766"/>
    </source>
</evidence>
<keyword evidence="2" id="KW-1185">Reference proteome</keyword>
<dbReference type="RefSeq" id="XP_041157153.1">
    <property type="nucleotide sequence ID" value="XM_041311475.1"/>
</dbReference>
<dbReference type="AlphaFoldDB" id="A0A9P7AIC1"/>
<proteinExistence type="predicted"/>
<dbReference type="GeneID" id="64605239"/>
<dbReference type="EMBL" id="JABBWE010000052">
    <property type="protein sequence ID" value="KAG1790178.1"/>
    <property type="molecule type" value="Genomic_DNA"/>
</dbReference>
<reference evidence="1" key="1">
    <citation type="journal article" date="2020" name="New Phytol.">
        <title>Comparative genomics reveals dynamic genome evolution in host specialist ectomycorrhizal fungi.</title>
        <authorList>
            <person name="Lofgren L.A."/>
            <person name="Nguyen N.H."/>
            <person name="Vilgalys R."/>
            <person name="Ruytinx J."/>
            <person name="Liao H.L."/>
            <person name="Branco S."/>
            <person name="Kuo A."/>
            <person name="LaButti K."/>
            <person name="Lipzen A."/>
            <person name="Andreopoulos W."/>
            <person name="Pangilinan J."/>
            <person name="Riley R."/>
            <person name="Hundley H."/>
            <person name="Na H."/>
            <person name="Barry K."/>
            <person name="Grigoriev I.V."/>
            <person name="Stajich J.E."/>
            <person name="Kennedy P.G."/>
        </authorList>
    </citation>
    <scope>NUCLEOTIDE SEQUENCE</scope>
    <source>
        <strain evidence="1">S12</strain>
    </source>
</reference>
<organism evidence="1 2">
    <name type="scientific">Suillus plorans</name>
    <dbReference type="NCBI Taxonomy" id="116603"/>
    <lineage>
        <taxon>Eukaryota</taxon>
        <taxon>Fungi</taxon>
        <taxon>Dikarya</taxon>
        <taxon>Basidiomycota</taxon>
        <taxon>Agaricomycotina</taxon>
        <taxon>Agaricomycetes</taxon>
        <taxon>Agaricomycetidae</taxon>
        <taxon>Boletales</taxon>
        <taxon>Suillineae</taxon>
        <taxon>Suillaceae</taxon>
        <taxon>Suillus</taxon>
    </lineage>
</organism>
<accession>A0A9P7AIC1</accession>
<protein>
    <submittedName>
        <fullName evidence="1">Uncharacterized protein</fullName>
    </submittedName>
</protein>